<evidence type="ECO:0000313" key="4">
    <source>
        <dbReference type="Proteomes" id="UP001501490"/>
    </source>
</evidence>
<keyword evidence="2" id="KW-0812">Transmembrane</keyword>
<feature type="transmembrane region" description="Helical" evidence="2">
    <location>
        <begin position="261"/>
        <end position="282"/>
    </location>
</feature>
<comment type="caution">
    <text evidence="3">The sequence shown here is derived from an EMBL/GenBank/DDBJ whole genome shotgun (WGS) entry which is preliminary data.</text>
</comment>
<evidence type="ECO:0000256" key="1">
    <source>
        <dbReference type="SAM" id="MobiDB-lite"/>
    </source>
</evidence>
<keyword evidence="2" id="KW-0472">Membrane</keyword>
<sequence>MSSASRTPRLLPVATLALFSPLMAEFVLGDQYLSGTMNPGQQIGEFVLFVLWYGAGAVLIRELARRTGRGWPTILLLGLGFALVEEGLLTQSLFNPHYLGLDLISYGHVGWLGTALPWAIFVLSIHVVWSIATPIALIEAIFSGPVTGPAPERFRASHPDLTGHPTPWLGRVGLGIVAAVMLLGGAATFAISWAMGGHFLAHPAQLAGAALLAAIVVTIAFLLRPRAVRPVRPWPPALLAGLVLSTGYQLLRYYLPGHVDAWVTTLVMIAVLALAIVLAAVLRLDVTGLAAGAALTYGWVGMIAAVPFGVPGIVEQSVIVTAVLAVVVLALVRRGRPGEPIADDRAGTADQNSRSSDLSIPRSAS</sequence>
<feature type="compositionally biased region" description="Polar residues" evidence="1">
    <location>
        <begin position="349"/>
        <end position="365"/>
    </location>
</feature>
<feature type="transmembrane region" description="Helical" evidence="2">
    <location>
        <begin position="109"/>
        <end position="129"/>
    </location>
</feature>
<feature type="transmembrane region" description="Helical" evidence="2">
    <location>
        <begin position="40"/>
        <end position="59"/>
    </location>
</feature>
<reference evidence="4" key="1">
    <citation type="journal article" date="2019" name="Int. J. Syst. Evol. Microbiol.">
        <title>The Global Catalogue of Microorganisms (GCM) 10K type strain sequencing project: providing services to taxonomists for standard genome sequencing and annotation.</title>
        <authorList>
            <consortium name="The Broad Institute Genomics Platform"/>
            <consortium name="The Broad Institute Genome Sequencing Center for Infectious Disease"/>
            <person name="Wu L."/>
            <person name="Ma J."/>
        </authorList>
    </citation>
    <scope>NUCLEOTIDE SEQUENCE [LARGE SCALE GENOMIC DNA]</scope>
    <source>
        <strain evidence="4">JCM 16929</strain>
    </source>
</reference>
<evidence type="ECO:0000256" key="2">
    <source>
        <dbReference type="SAM" id="Phobius"/>
    </source>
</evidence>
<accession>A0ABP6ZVH3</accession>
<dbReference type="RefSeq" id="WP_344804558.1">
    <property type="nucleotide sequence ID" value="NZ_BAABAB010000016.1"/>
</dbReference>
<name>A0ABP6ZVH3_9ACTN</name>
<feature type="transmembrane region" description="Helical" evidence="2">
    <location>
        <begin position="71"/>
        <end position="89"/>
    </location>
</feature>
<keyword evidence="4" id="KW-1185">Reference proteome</keyword>
<feature type="transmembrane region" description="Helical" evidence="2">
    <location>
        <begin position="172"/>
        <end position="194"/>
    </location>
</feature>
<keyword evidence="2" id="KW-1133">Transmembrane helix</keyword>
<feature type="transmembrane region" description="Helical" evidence="2">
    <location>
        <begin position="289"/>
        <end position="310"/>
    </location>
</feature>
<dbReference type="EMBL" id="BAABAB010000016">
    <property type="protein sequence ID" value="GAA3620238.1"/>
    <property type="molecule type" value="Genomic_DNA"/>
</dbReference>
<feature type="transmembrane region" description="Helical" evidence="2">
    <location>
        <begin position="206"/>
        <end position="223"/>
    </location>
</feature>
<evidence type="ECO:0000313" key="3">
    <source>
        <dbReference type="EMBL" id="GAA3620238.1"/>
    </source>
</evidence>
<proteinExistence type="predicted"/>
<gene>
    <name evidence="3" type="ORF">GCM10022236_23040</name>
</gene>
<evidence type="ECO:0008006" key="5">
    <source>
        <dbReference type="Google" id="ProtNLM"/>
    </source>
</evidence>
<organism evidence="3 4">
    <name type="scientific">Microlunatus ginsengisoli</name>
    <dbReference type="NCBI Taxonomy" id="363863"/>
    <lineage>
        <taxon>Bacteria</taxon>
        <taxon>Bacillati</taxon>
        <taxon>Actinomycetota</taxon>
        <taxon>Actinomycetes</taxon>
        <taxon>Propionibacteriales</taxon>
        <taxon>Propionibacteriaceae</taxon>
        <taxon>Microlunatus</taxon>
    </lineage>
</organism>
<feature type="transmembrane region" description="Helical" evidence="2">
    <location>
        <begin position="316"/>
        <end position="332"/>
    </location>
</feature>
<feature type="region of interest" description="Disordered" evidence="1">
    <location>
        <begin position="342"/>
        <end position="365"/>
    </location>
</feature>
<feature type="transmembrane region" description="Helical" evidence="2">
    <location>
        <begin position="235"/>
        <end position="255"/>
    </location>
</feature>
<protein>
    <recommendedName>
        <fullName evidence="5">DUF998 domain-containing protein</fullName>
    </recommendedName>
</protein>
<dbReference type="Proteomes" id="UP001501490">
    <property type="component" value="Unassembled WGS sequence"/>
</dbReference>